<feature type="chain" id="PRO_5028990686" evidence="1">
    <location>
        <begin position="19"/>
        <end position="246"/>
    </location>
</feature>
<dbReference type="CDD" id="cd16329">
    <property type="entry name" value="LolA_like"/>
    <property type="match status" value="1"/>
</dbReference>
<dbReference type="PANTHER" id="PTHR37507">
    <property type="entry name" value="SPORULATION PROTEIN YDCC"/>
    <property type="match status" value="1"/>
</dbReference>
<dbReference type="AlphaFoldDB" id="A0A7H0VJM2"/>
<evidence type="ECO:0000256" key="1">
    <source>
        <dbReference type="SAM" id="SignalP"/>
    </source>
</evidence>
<feature type="domain" description="Uncharacterized protein TP-0789" evidence="2">
    <location>
        <begin position="62"/>
        <end position="244"/>
    </location>
</feature>
<feature type="signal peptide" evidence="1">
    <location>
        <begin position="1"/>
        <end position="18"/>
    </location>
</feature>
<evidence type="ECO:0000313" key="4">
    <source>
        <dbReference type="Proteomes" id="UP000516305"/>
    </source>
</evidence>
<accession>A0A7H0VJM2</accession>
<dbReference type="Proteomes" id="UP000516305">
    <property type="component" value="Chromosome"/>
</dbReference>
<evidence type="ECO:0000259" key="2">
    <source>
        <dbReference type="Pfam" id="PF17131"/>
    </source>
</evidence>
<evidence type="ECO:0000313" key="3">
    <source>
        <dbReference type="EMBL" id="QNR25920.1"/>
    </source>
</evidence>
<sequence>MKTKILSLCLILSAGLFAQNPAEIVEKTENKLRGEQSYAELSMTIVRPSWSRTITMKTWSRGTDYSLILITSPARDKGTVFLKNRKEIYNWIPSIERQIKLPPSMMNQSWMGSDFTNDDLVTESSLVKDYEHKLLGEDTINGRKVWKIELKPKADAAVVWGKVVLHIDQQEYIHLKTEFYDEEEDLVNVMTAKKIGNLGGKILPVIVEMEPVAEPGHKTILQYHQLDFSVNIPREHFTTQYMKRVR</sequence>
<dbReference type="PANTHER" id="PTHR37507:SF2">
    <property type="entry name" value="SPORULATION PROTEIN YDCC"/>
    <property type="match status" value="1"/>
</dbReference>
<protein>
    <submittedName>
        <fullName evidence="3">Outer membrane lipoprotein-sorting protein</fullName>
    </submittedName>
</protein>
<reference evidence="3 4" key="1">
    <citation type="submission" date="2020-08" db="EMBL/GenBank/DDBJ databases">
        <title>Croceimicrobium hydrocarbonivorans gen. nov., sp. nov., a novel marine bacterium isolated from a bacterial consortium that degrades polyethylene terephthalate.</title>
        <authorList>
            <person name="Liu R."/>
        </authorList>
    </citation>
    <scope>NUCLEOTIDE SEQUENCE [LARGE SCALE GENOMIC DNA]</scope>
    <source>
        <strain evidence="3 4">A20-9</strain>
    </source>
</reference>
<keyword evidence="4" id="KW-1185">Reference proteome</keyword>
<dbReference type="InterPro" id="IPR052944">
    <property type="entry name" value="Sporulation_related"/>
</dbReference>
<organism evidence="3 4">
    <name type="scientific">Croceimicrobium hydrocarbonivorans</name>
    <dbReference type="NCBI Taxonomy" id="2761580"/>
    <lineage>
        <taxon>Bacteria</taxon>
        <taxon>Pseudomonadati</taxon>
        <taxon>Bacteroidota</taxon>
        <taxon>Flavobacteriia</taxon>
        <taxon>Flavobacteriales</taxon>
        <taxon>Owenweeksiaceae</taxon>
        <taxon>Croceimicrobium</taxon>
    </lineage>
</organism>
<name>A0A7H0VJM2_9FLAO</name>
<dbReference type="Pfam" id="PF17131">
    <property type="entry name" value="LolA_like"/>
    <property type="match status" value="1"/>
</dbReference>
<dbReference type="InterPro" id="IPR033399">
    <property type="entry name" value="TP_0789-like"/>
</dbReference>
<dbReference type="KEGG" id="chyd:H4K34_08765"/>
<proteinExistence type="predicted"/>
<keyword evidence="1" id="KW-0732">Signal</keyword>
<gene>
    <name evidence="3" type="ORF">H4K34_08765</name>
</gene>
<dbReference type="RefSeq" id="WP_210760446.1">
    <property type="nucleotide sequence ID" value="NZ_CP060139.1"/>
</dbReference>
<keyword evidence="3" id="KW-0449">Lipoprotein</keyword>
<dbReference type="EMBL" id="CP060139">
    <property type="protein sequence ID" value="QNR25920.1"/>
    <property type="molecule type" value="Genomic_DNA"/>
</dbReference>
<dbReference type="Gene3D" id="2.50.20.10">
    <property type="entry name" value="Lipoprotein localisation LolA/LolB/LppX"/>
    <property type="match status" value="1"/>
</dbReference>